<name>A0A1J5QNP5_9ZZZZ</name>
<keyword evidence="3" id="KW-0560">Oxidoreductase</keyword>
<evidence type="ECO:0000256" key="2">
    <source>
        <dbReference type="ARBA" id="ARBA00022827"/>
    </source>
</evidence>
<keyword evidence="1" id="KW-0285">Flavoprotein</keyword>
<protein>
    <submittedName>
        <fullName evidence="4">Uncharacterized protein</fullName>
    </submittedName>
</protein>
<sequence>MNGDVLPEVRASIRAQLEARGVVFELGAALGYLPPSDVGTFEPFTVATAAGREITAQLWFRCHDASTTTGYLGTELARRMIGGGRIQVTNMLNVVGYETVFAIGDITDVPESKRASAARAHAAVVAENITSLIAGRPATTTYTPAPELLVLPLGPDGGASQLVDTSGARVMRGPKETSAIKGTDLMTGPMADLFGQDPVSIPR</sequence>
<evidence type="ECO:0000256" key="1">
    <source>
        <dbReference type="ARBA" id="ARBA00022630"/>
    </source>
</evidence>
<dbReference type="SUPFAM" id="SSF51905">
    <property type="entry name" value="FAD/NAD(P)-binding domain"/>
    <property type="match status" value="1"/>
</dbReference>
<evidence type="ECO:0000313" key="4">
    <source>
        <dbReference type="EMBL" id="OIQ81564.1"/>
    </source>
</evidence>
<organism evidence="4">
    <name type="scientific">mine drainage metagenome</name>
    <dbReference type="NCBI Taxonomy" id="410659"/>
    <lineage>
        <taxon>unclassified sequences</taxon>
        <taxon>metagenomes</taxon>
        <taxon>ecological metagenomes</taxon>
    </lineage>
</organism>
<dbReference type="InterPro" id="IPR036188">
    <property type="entry name" value="FAD/NAD-bd_sf"/>
</dbReference>
<accession>A0A1J5QNP5</accession>
<keyword evidence="2" id="KW-0274">FAD</keyword>
<dbReference type="GO" id="GO:0005737">
    <property type="term" value="C:cytoplasm"/>
    <property type="evidence" value="ECO:0007669"/>
    <property type="project" value="TreeGrafter"/>
</dbReference>
<dbReference type="GO" id="GO:0004174">
    <property type="term" value="F:electron-transferring-flavoprotein dehydrogenase activity"/>
    <property type="evidence" value="ECO:0007669"/>
    <property type="project" value="TreeGrafter"/>
</dbReference>
<reference evidence="4" key="1">
    <citation type="submission" date="2016-10" db="EMBL/GenBank/DDBJ databases">
        <title>Sequence of Gallionella enrichment culture.</title>
        <authorList>
            <person name="Poehlein A."/>
            <person name="Muehling M."/>
            <person name="Daniel R."/>
        </authorList>
    </citation>
    <scope>NUCLEOTIDE SEQUENCE</scope>
</reference>
<proteinExistence type="predicted"/>
<dbReference type="PANTHER" id="PTHR43735:SF3">
    <property type="entry name" value="FERROPTOSIS SUPPRESSOR PROTEIN 1"/>
    <property type="match status" value="1"/>
</dbReference>
<dbReference type="PANTHER" id="PTHR43735">
    <property type="entry name" value="APOPTOSIS-INDUCING FACTOR 1"/>
    <property type="match status" value="1"/>
</dbReference>
<evidence type="ECO:0000256" key="3">
    <source>
        <dbReference type="ARBA" id="ARBA00023002"/>
    </source>
</evidence>
<dbReference type="Gene3D" id="3.50.50.100">
    <property type="match status" value="1"/>
</dbReference>
<dbReference type="EMBL" id="MLJW01000909">
    <property type="protein sequence ID" value="OIQ81564.1"/>
    <property type="molecule type" value="Genomic_DNA"/>
</dbReference>
<comment type="caution">
    <text evidence="4">The sequence shown here is derived from an EMBL/GenBank/DDBJ whole genome shotgun (WGS) entry which is preliminary data.</text>
</comment>
<dbReference type="AlphaFoldDB" id="A0A1J5QNP5"/>
<dbReference type="GO" id="GO:0050660">
    <property type="term" value="F:flavin adenine dinucleotide binding"/>
    <property type="evidence" value="ECO:0007669"/>
    <property type="project" value="TreeGrafter"/>
</dbReference>
<gene>
    <name evidence="4" type="ORF">GALL_366730</name>
</gene>